<proteinExistence type="predicted"/>
<name>A0A8S5NF98_9CAUD</name>
<organism evidence="1">
    <name type="scientific">Siphoviridae sp. ctHEr2</name>
    <dbReference type="NCBI Taxonomy" id="2826229"/>
    <lineage>
        <taxon>Viruses</taxon>
        <taxon>Duplodnaviria</taxon>
        <taxon>Heunggongvirae</taxon>
        <taxon>Uroviricota</taxon>
        <taxon>Caudoviricetes</taxon>
    </lineage>
</organism>
<evidence type="ECO:0000313" key="1">
    <source>
        <dbReference type="EMBL" id="DAD93076.1"/>
    </source>
</evidence>
<dbReference type="EMBL" id="BK015152">
    <property type="protein sequence ID" value="DAD93076.1"/>
    <property type="molecule type" value="Genomic_DNA"/>
</dbReference>
<protein>
    <submittedName>
        <fullName evidence="1">Uncharacterized protein</fullName>
    </submittedName>
</protein>
<accession>A0A8S5NF98</accession>
<sequence length="109" mass="12004">MFALSVKSLAQFVTQTWARGGPVAQFSGPLRNTKISLGPVSGPAGPVWPSFGPVLLKSGPGLFVGMTRKSRGWPRMAKNWATSWARTFRWNDAEKSRSWPSFDELPIIV</sequence>
<reference evidence="1" key="1">
    <citation type="journal article" date="2021" name="Proc. Natl. Acad. Sci. U.S.A.">
        <title>A Catalog of Tens of Thousands of Viruses from Human Metagenomes Reveals Hidden Associations with Chronic Diseases.</title>
        <authorList>
            <person name="Tisza M.J."/>
            <person name="Buck C.B."/>
        </authorList>
    </citation>
    <scope>NUCLEOTIDE SEQUENCE</scope>
    <source>
        <strain evidence="1">CtHEr2</strain>
    </source>
</reference>